<keyword evidence="9" id="KW-1185">Reference proteome</keyword>
<comment type="function">
    <text evidence="6">Has immunoglobulin-binding and hemagglutination properties, and can bind to mannose. Essential for virulence. May be involved in LPS biosynthesis or polysaccharide transport.</text>
</comment>
<dbReference type="InterPro" id="IPR012413">
    <property type="entry name" value="BA14K"/>
</dbReference>
<dbReference type="EMBL" id="JACHEG010000001">
    <property type="protein sequence ID" value="MBB6160507.1"/>
    <property type="molecule type" value="Genomic_DNA"/>
</dbReference>
<comment type="subcellular location">
    <subcellularLocation>
        <location evidence="1">Membrane</location>
        <topology evidence="1">Single-pass membrane protein</topology>
    </subcellularLocation>
</comment>
<evidence type="ECO:0000256" key="5">
    <source>
        <dbReference type="ARBA" id="ARBA00022734"/>
    </source>
</evidence>
<reference evidence="8 9" key="1">
    <citation type="submission" date="2020-08" db="EMBL/GenBank/DDBJ databases">
        <title>Genomic Encyclopedia of Type Strains, Phase IV (KMG-IV): sequencing the most valuable type-strain genomes for metagenomic binning, comparative biology and taxonomic classification.</title>
        <authorList>
            <person name="Goeker M."/>
        </authorList>
    </citation>
    <scope>NUCLEOTIDE SEQUENCE [LARGE SCALE GENOMIC DNA]</scope>
    <source>
        <strain evidence="8 9">DSM 100734</strain>
    </source>
</reference>
<dbReference type="GO" id="GO:0030246">
    <property type="term" value="F:carbohydrate binding"/>
    <property type="evidence" value="ECO:0007669"/>
    <property type="project" value="UniProtKB-KW"/>
</dbReference>
<feature type="region of interest" description="Disordered" evidence="7">
    <location>
        <begin position="205"/>
        <end position="225"/>
    </location>
</feature>
<accession>A0A7W9Y2B6</accession>
<evidence type="ECO:0000256" key="7">
    <source>
        <dbReference type="SAM" id="MobiDB-lite"/>
    </source>
</evidence>
<organism evidence="8 9">
    <name type="scientific">Rhizobium wenxiniae</name>
    <dbReference type="NCBI Taxonomy" id="1737357"/>
    <lineage>
        <taxon>Bacteria</taxon>
        <taxon>Pseudomonadati</taxon>
        <taxon>Pseudomonadota</taxon>
        <taxon>Alphaproteobacteria</taxon>
        <taxon>Hyphomicrobiales</taxon>
        <taxon>Rhizobiaceae</taxon>
        <taxon>Rhizobium/Agrobacterium group</taxon>
        <taxon>Rhizobium</taxon>
    </lineage>
</organism>
<evidence type="ECO:0000313" key="9">
    <source>
        <dbReference type="Proteomes" id="UP000547879"/>
    </source>
</evidence>
<dbReference type="AlphaFoldDB" id="A0A7W9Y2B6"/>
<protein>
    <recommendedName>
        <fullName evidence="3">Lectin-like protein BA14k</fullName>
    </recommendedName>
</protein>
<evidence type="ECO:0000256" key="2">
    <source>
        <dbReference type="ARBA" id="ARBA00010270"/>
    </source>
</evidence>
<evidence type="ECO:0000256" key="3">
    <source>
        <dbReference type="ARBA" id="ARBA00020552"/>
    </source>
</evidence>
<dbReference type="GO" id="GO:0016020">
    <property type="term" value="C:membrane"/>
    <property type="evidence" value="ECO:0007669"/>
    <property type="project" value="UniProtKB-SubCell"/>
</dbReference>
<proteinExistence type="inferred from homology"/>
<name>A0A7W9Y2B6_9HYPH</name>
<keyword evidence="4" id="KW-0472">Membrane</keyword>
<dbReference type="RefSeq" id="WP_183989255.1">
    <property type="nucleotide sequence ID" value="NZ_BMHW01000001.1"/>
</dbReference>
<evidence type="ECO:0000313" key="8">
    <source>
        <dbReference type="EMBL" id="MBB6160507.1"/>
    </source>
</evidence>
<sequence length="225" mass="24616">MILFAAGLVVVAYATRDYEPHHFAHMETPDLWTSKPTAVDPAKQGYERIEGVQVADYVAPTDGDVETASFARSEERVLKTQDIAENAAEAVQPVDSAATGNAQLSAGHVDWCLARYRSYQVEDNSYQPYGGGQRRECVSPVIDTASVQPATDLFAAGGHEPARDIAVASPVVMVSQEQQTADVRSMPIGTHEAWCHDRYRSYRSEDNSYQPFDGGPRRACTSPYG</sequence>
<dbReference type="Pfam" id="PF07886">
    <property type="entry name" value="BA14K"/>
    <property type="match status" value="2"/>
</dbReference>
<evidence type="ECO:0000256" key="4">
    <source>
        <dbReference type="ARBA" id="ARBA00022475"/>
    </source>
</evidence>
<evidence type="ECO:0000256" key="1">
    <source>
        <dbReference type="ARBA" id="ARBA00004167"/>
    </source>
</evidence>
<dbReference type="Proteomes" id="UP000547879">
    <property type="component" value="Unassembled WGS sequence"/>
</dbReference>
<gene>
    <name evidence="8" type="ORF">HNQ72_000304</name>
</gene>
<keyword evidence="4" id="KW-1003">Cell membrane</keyword>
<comment type="caution">
    <text evidence="8">The sequence shown here is derived from an EMBL/GenBank/DDBJ whole genome shotgun (WGS) entry which is preliminary data.</text>
</comment>
<keyword evidence="5" id="KW-0430">Lectin</keyword>
<evidence type="ECO:0000256" key="6">
    <source>
        <dbReference type="ARBA" id="ARBA00025321"/>
    </source>
</evidence>
<comment type="similarity">
    <text evidence="2">Belongs to the BA14k family.</text>
</comment>